<dbReference type="Proteomes" id="UP000241193">
    <property type="component" value="Unassembled WGS sequence"/>
</dbReference>
<evidence type="ECO:0000313" key="2">
    <source>
        <dbReference type="Proteomes" id="UP000241193"/>
    </source>
</evidence>
<gene>
    <name evidence="1" type="ORF">C8261_05800</name>
</gene>
<proteinExistence type="predicted"/>
<dbReference type="OrthoDB" id="9797941at2"/>
<keyword evidence="2" id="KW-1185">Reference proteome</keyword>
<dbReference type="RefSeq" id="WP_107492732.1">
    <property type="nucleotide sequence ID" value="NZ_PZKC01000004.1"/>
</dbReference>
<reference evidence="1 2" key="1">
    <citation type="submission" date="2018-03" db="EMBL/GenBank/DDBJ databases">
        <authorList>
            <person name="Keele B.F."/>
        </authorList>
    </citation>
    <scope>NUCLEOTIDE SEQUENCE [LARGE SCALE GENOMIC DNA]</scope>
    <source>
        <strain evidence="1 2">D20</strain>
    </source>
</reference>
<dbReference type="SUPFAM" id="SSF53146">
    <property type="entry name" value="Nitrogenase accessory factor-like"/>
    <property type="match status" value="1"/>
</dbReference>
<organism evidence="1 2">
    <name type="scientific">Pseudothauera lacus</name>
    <dbReference type="NCBI Taxonomy" id="2136175"/>
    <lineage>
        <taxon>Bacteria</taxon>
        <taxon>Pseudomonadati</taxon>
        <taxon>Pseudomonadota</taxon>
        <taxon>Betaproteobacteria</taxon>
        <taxon>Rhodocyclales</taxon>
        <taxon>Zoogloeaceae</taxon>
        <taxon>Pseudothauera</taxon>
    </lineage>
</organism>
<sequence length="127" mass="13430">MKIAVSSQNFRTITAHAGKSRRFLLFDATTPCSPQECERIELAAEMVFHNFRGGPHPLDGVAAILTASAGGGFVARMAARGTEVVVCEGSDPRSAVRDYLSGLLKPAVVTCHDHDHGHDGDGHACCA</sequence>
<dbReference type="InterPro" id="IPR036105">
    <property type="entry name" value="DiNase_FeMo-co_biosyn_sf"/>
</dbReference>
<dbReference type="Gene3D" id="3.30.420.130">
    <property type="entry name" value="Dinitrogenase iron-molybdenum cofactor biosynthesis domain"/>
    <property type="match status" value="1"/>
</dbReference>
<name>A0A2T4IGM8_9RHOO</name>
<protein>
    <submittedName>
        <fullName evidence="1">Nitrogen fixation protein</fullName>
    </submittedName>
</protein>
<dbReference type="EMBL" id="PZKC01000004">
    <property type="protein sequence ID" value="PTD96923.1"/>
    <property type="molecule type" value="Genomic_DNA"/>
</dbReference>
<reference evidence="1 2" key="2">
    <citation type="submission" date="2018-04" db="EMBL/GenBank/DDBJ databases">
        <title>Thauera lacus sp. nov., isolated from an saline lake in Inner Mongolia, China.</title>
        <authorList>
            <person name="Liang Q.-Y."/>
        </authorList>
    </citation>
    <scope>NUCLEOTIDE SEQUENCE [LARGE SCALE GENOMIC DNA]</scope>
    <source>
        <strain evidence="1 2">D20</strain>
    </source>
</reference>
<accession>A0A2T4IGM8</accession>
<evidence type="ECO:0000313" key="1">
    <source>
        <dbReference type="EMBL" id="PTD96923.1"/>
    </source>
</evidence>
<comment type="caution">
    <text evidence="1">The sequence shown here is derived from an EMBL/GenBank/DDBJ whole genome shotgun (WGS) entry which is preliminary data.</text>
</comment>
<dbReference type="AlphaFoldDB" id="A0A2T4IGM8"/>